<organism evidence="6 7">
    <name type="scientific">Brevibacillus fluminis</name>
    <dbReference type="NCBI Taxonomy" id="511487"/>
    <lineage>
        <taxon>Bacteria</taxon>
        <taxon>Bacillati</taxon>
        <taxon>Bacillota</taxon>
        <taxon>Bacilli</taxon>
        <taxon>Bacillales</taxon>
        <taxon>Paenibacillaceae</taxon>
        <taxon>Brevibacillus</taxon>
    </lineage>
</organism>
<evidence type="ECO:0000313" key="6">
    <source>
        <dbReference type="EMBL" id="RNB89526.1"/>
    </source>
</evidence>
<dbReference type="Pfam" id="PF00126">
    <property type="entry name" value="HTH_1"/>
    <property type="match status" value="1"/>
</dbReference>
<comment type="similarity">
    <text evidence="1">Belongs to the LysR transcriptional regulatory family.</text>
</comment>
<comment type="caution">
    <text evidence="6">The sequence shown here is derived from an EMBL/GenBank/DDBJ whole genome shotgun (WGS) entry which is preliminary data.</text>
</comment>
<evidence type="ECO:0000256" key="1">
    <source>
        <dbReference type="ARBA" id="ARBA00009437"/>
    </source>
</evidence>
<dbReference type="PANTHER" id="PTHR30419:SF24">
    <property type="entry name" value="HTH-TYPE TRANSCRIPTIONAL REGULATOR CZCR"/>
    <property type="match status" value="1"/>
</dbReference>
<dbReference type="PROSITE" id="PS50931">
    <property type="entry name" value="HTH_LYSR"/>
    <property type="match status" value="1"/>
</dbReference>
<keyword evidence="3" id="KW-0238">DNA-binding</keyword>
<dbReference type="SUPFAM" id="SSF53850">
    <property type="entry name" value="Periplasmic binding protein-like II"/>
    <property type="match status" value="1"/>
</dbReference>
<proteinExistence type="inferred from homology"/>
<dbReference type="GO" id="GO:0003700">
    <property type="term" value="F:DNA-binding transcription factor activity"/>
    <property type="evidence" value="ECO:0007669"/>
    <property type="project" value="InterPro"/>
</dbReference>
<evidence type="ECO:0000256" key="4">
    <source>
        <dbReference type="ARBA" id="ARBA00023163"/>
    </source>
</evidence>
<dbReference type="Gene3D" id="3.40.190.290">
    <property type="match status" value="1"/>
</dbReference>
<evidence type="ECO:0000256" key="3">
    <source>
        <dbReference type="ARBA" id="ARBA00023125"/>
    </source>
</evidence>
<dbReference type="FunFam" id="1.10.10.10:FF:000001">
    <property type="entry name" value="LysR family transcriptional regulator"/>
    <property type="match status" value="1"/>
</dbReference>
<dbReference type="Gene3D" id="1.10.10.10">
    <property type="entry name" value="Winged helix-like DNA-binding domain superfamily/Winged helix DNA-binding domain"/>
    <property type="match status" value="1"/>
</dbReference>
<dbReference type="GO" id="GO:0003677">
    <property type="term" value="F:DNA binding"/>
    <property type="evidence" value="ECO:0007669"/>
    <property type="project" value="UniProtKB-KW"/>
</dbReference>
<evidence type="ECO:0000313" key="7">
    <source>
        <dbReference type="Proteomes" id="UP000271031"/>
    </source>
</evidence>
<dbReference type="EMBL" id="RHHQ01000008">
    <property type="protein sequence ID" value="RNB89526.1"/>
    <property type="molecule type" value="Genomic_DNA"/>
</dbReference>
<evidence type="ECO:0000256" key="2">
    <source>
        <dbReference type="ARBA" id="ARBA00023015"/>
    </source>
</evidence>
<dbReference type="PANTHER" id="PTHR30419">
    <property type="entry name" value="HTH-TYPE TRANSCRIPTIONAL REGULATOR YBHD"/>
    <property type="match status" value="1"/>
</dbReference>
<evidence type="ECO:0000259" key="5">
    <source>
        <dbReference type="PROSITE" id="PS50931"/>
    </source>
</evidence>
<dbReference type="InterPro" id="IPR036388">
    <property type="entry name" value="WH-like_DNA-bd_sf"/>
</dbReference>
<sequence length="294" mass="32527">MTITQFQVFATIVETGSFTKAGEALNMTQSAVSHALAALEAELGITLLIRDKRQGLLLSDIGKSFLIHIREILSRYEQIKQEAAQASGLEIGTIRIGSFPSASMHLLPKMLGVFHSQHPNVEVVLFEGTFQEVTEWLTSRIVDIGFLSLPHADLDTIPLTQDQMMVVLPLDHRLRDNESIRLAELADEPFIMTKAGSEVLITNMFREANISPAIRFHVQDGGTLLHMVQEGLGITIAPDLSLPRTPLALHKKSLNPPVWRQLSLACPSFRDASPAVKAFVQVAKTLYPHENHTK</sequence>
<dbReference type="OrthoDB" id="63123at2"/>
<dbReference type="RefSeq" id="WP_122917782.1">
    <property type="nucleotide sequence ID" value="NZ_RHHQ01000008.1"/>
</dbReference>
<accession>A0A3M8DN73</accession>
<feature type="domain" description="HTH lysR-type" evidence="5">
    <location>
        <begin position="1"/>
        <end position="59"/>
    </location>
</feature>
<dbReference type="GO" id="GO:0005829">
    <property type="term" value="C:cytosol"/>
    <property type="evidence" value="ECO:0007669"/>
    <property type="project" value="TreeGrafter"/>
</dbReference>
<keyword evidence="7" id="KW-1185">Reference proteome</keyword>
<reference evidence="6 7" key="1">
    <citation type="submission" date="2018-10" db="EMBL/GenBank/DDBJ databases">
        <title>Phylogenomics of Brevibacillus.</title>
        <authorList>
            <person name="Dunlap C."/>
        </authorList>
    </citation>
    <scope>NUCLEOTIDE SEQUENCE [LARGE SCALE GENOMIC DNA]</scope>
    <source>
        <strain evidence="6 7">JCM 15716</strain>
    </source>
</reference>
<dbReference type="CDD" id="cd05466">
    <property type="entry name" value="PBP2_LTTR_substrate"/>
    <property type="match status" value="1"/>
</dbReference>
<keyword evidence="4" id="KW-0804">Transcription</keyword>
<dbReference type="InterPro" id="IPR005119">
    <property type="entry name" value="LysR_subst-bd"/>
</dbReference>
<gene>
    <name evidence="6" type="ORF">EDM56_10060</name>
</gene>
<name>A0A3M8DN73_9BACL</name>
<dbReference type="Pfam" id="PF03466">
    <property type="entry name" value="LysR_substrate"/>
    <property type="match status" value="1"/>
</dbReference>
<dbReference type="SUPFAM" id="SSF46785">
    <property type="entry name" value="Winged helix' DNA-binding domain"/>
    <property type="match status" value="1"/>
</dbReference>
<dbReference type="InterPro" id="IPR050950">
    <property type="entry name" value="HTH-type_LysR_regulators"/>
</dbReference>
<dbReference type="AlphaFoldDB" id="A0A3M8DN73"/>
<dbReference type="InterPro" id="IPR000847">
    <property type="entry name" value="LysR_HTH_N"/>
</dbReference>
<dbReference type="Proteomes" id="UP000271031">
    <property type="component" value="Unassembled WGS sequence"/>
</dbReference>
<protein>
    <submittedName>
        <fullName evidence="6">LysR family transcriptional regulator</fullName>
    </submittedName>
</protein>
<dbReference type="PRINTS" id="PR00039">
    <property type="entry name" value="HTHLYSR"/>
</dbReference>
<keyword evidence="2" id="KW-0805">Transcription regulation</keyword>
<dbReference type="InterPro" id="IPR036390">
    <property type="entry name" value="WH_DNA-bd_sf"/>
</dbReference>